<feature type="transmembrane region" description="Helical" evidence="1">
    <location>
        <begin position="486"/>
        <end position="504"/>
    </location>
</feature>
<organism evidence="2 3">
    <name type="scientific">Fluoribacter dumoffii</name>
    <dbReference type="NCBI Taxonomy" id="463"/>
    <lineage>
        <taxon>Bacteria</taxon>
        <taxon>Pseudomonadati</taxon>
        <taxon>Pseudomonadota</taxon>
        <taxon>Gammaproteobacteria</taxon>
        <taxon>Legionellales</taxon>
        <taxon>Legionellaceae</taxon>
        <taxon>Fluoribacter</taxon>
    </lineage>
</organism>
<dbReference type="InterPro" id="IPR027463">
    <property type="entry name" value="AcrB_DN_DC_subdom"/>
</dbReference>
<feature type="transmembrane region" description="Helical" evidence="1">
    <location>
        <begin position="1026"/>
        <end position="1045"/>
    </location>
</feature>
<keyword evidence="1" id="KW-1133">Transmembrane helix</keyword>
<evidence type="ECO:0000313" key="3">
    <source>
        <dbReference type="Proteomes" id="UP000254554"/>
    </source>
</evidence>
<dbReference type="Gene3D" id="3.30.70.1320">
    <property type="entry name" value="Multidrug efflux transporter AcrB pore domain like"/>
    <property type="match status" value="1"/>
</dbReference>
<feature type="transmembrane region" description="Helical" evidence="1">
    <location>
        <begin position="350"/>
        <end position="369"/>
    </location>
</feature>
<dbReference type="EMBL" id="UGGT01000001">
    <property type="protein sequence ID" value="STO21271.1"/>
    <property type="molecule type" value="Genomic_DNA"/>
</dbReference>
<keyword evidence="1" id="KW-0472">Membrane</keyword>
<accession>A0A377G9T4</accession>
<dbReference type="Gene3D" id="3.30.70.1440">
    <property type="entry name" value="Multidrug efflux transporter AcrB pore domain"/>
    <property type="match status" value="1"/>
</dbReference>
<keyword evidence="3" id="KW-1185">Reference proteome</keyword>
<feature type="transmembrane region" description="Helical" evidence="1">
    <location>
        <begin position="402"/>
        <end position="422"/>
    </location>
</feature>
<dbReference type="Gene3D" id="3.30.2090.10">
    <property type="entry name" value="Multidrug efflux transporter AcrB TolC docking domain, DN and DC subdomains"/>
    <property type="match status" value="2"/>
</dbReference>
<dbReference type="PANTHER" id="PTHR32063:SF16">
    <property type="entry name" value="CATION EFFLUX SYSTEM (ACRB_ACRD_ACRF FAMILY)"/>
    <property type="match status" value="1"/>
</dbReference>
<dbReference type="Pfam" id="PF00873">
    <property type="entry name" value="ACR_tran"/>
    <property type="match status" value="1"/>
</dbReference>
<feature type="transmembrane region" description="Helical" evidence="1">
    <location>
        <begin position="928"/>
        <end position="947"/>
    </location>
</feature>
<dbReference type="PANTHER" id="PTHR32063">
    <property type="match status" value="1"/>
</dbReference>
<evidence type="ECO:0000313" key="2">
    <source>
        <dbReference type="EMBL" id="STO21271.1"/>
    </source>
</evidence>
<reference evidence="2 3" key="1">
    <citation type="submission" date="2018-06" db="EMBL/GenBank/DDBJ databases">
        <authorList>
            <consortium name="Pathogen Informatics"/>
            <person name="Doyle S."/>
        </authorList>
    </citation>
    <scope>NUCLEOTIDE SEQUENCE [LARGE SCALE GENOMIC DNA]</scope>
    <source>
        <strain evidence="2 3">NCTC11370</strain>
    </source>
</reference>
<dbReference type="SUPFAM" id="SSF82866">
    <property type="entry name" value="Multidrug efflux transporter AcrB transmembrane domain"/>
    <property type="match status" value="2"/>
</dbReference>
<name>A0A377G9T4_9GAMM</name>
<dbReference type="STRING" id="1094715.GCA_000236165_01087"/>
<sequence>MLNSAGRLSRAFINSKLTLLIIIGSLLFGILALEFTPRTYNPEIVVPVVAISVSRPGSDAQEMLHQIVRPLEGLMASIPGVDHTYGMAINDSAVVTVRFKVNENEENSLVKVYNQINSNMDKMPAGTLMPFVQSISLYDVPLLTINLSSSHFSTTQLQTLATRVLEDLRNVPQVGKSWVMGASPSALRVWLNPDKMASYFIPLQKIKQALEVSNVSFNAGKLEPNLHESPLRIEGNLITPDDLGQIIIGVNEGKPVLLKDIAHIELAPQDDAIRSYFAFGRASADQQPGELKPSVTIAFARQKGSNGVEVANAVLQRLKLIEQSKIIPEGVTATVTRNYGDEANDAVNTLVEHLGIAIASVVILLMLFLGWREASIVIFSIPLILCIVLGVGWIAGQTINRITLFALILSLGLLVDDSIVVIENIHRHIREHTQHNFARLIIFAANEIGKPTIIATFTVILALIPMAFVSGMMGPFMGPIPFNAPLAMLVSLIIAYTAVPYLAYRWLRAKAHQLPKVEDNSRMEHQLSLSHKVYLYLFSSLLKSRWKRYLFYFFVLFLLILVIIQPLWQFIRPSGTNGPLSPMGVELKMLPDDNVNTFLLEINAGAGASLQQTSNIVKEISKVLAHNNFVTNYQVFLGQAAPEDFAAMVRGDAMQHGTNYAQIRVNLINKHDRRIGSHKIAQQFYDSLWNIRHSYPQAHIKLFESPPGPPVRSQMEAGLYGPDYEHLRDLGQFISNRVYPKVYGMINIDNSVTDNLEEYNIVINRNATLLAGLVPSMLAHDLQGYFKGVQVGNGHRPGLLEPENIILRLPKPSRENSSVLKKLFLINQQNQLVPLAKVVDLKKGIQKKPVFTRDQHQVVYVTGEMLHSSPAYGVTTVTQMLKHLDLPNNSHLSVGNLGFKEEQPQDVAKNQLFWLGEMRLTLDVFRDLGSAFIVAIVLIYILLTGFYRSFFIPLIIMGAIPLTIIGVFPGHWIMQQPFTATSMIGVIALAGIVVRNSLLLIDFIIENLRSGASIDTAVTQSGVVRLTPILLTALAIILGSSVMLSDPVFGGLAISLIFGAFASTLLTLFLIPLIYLGWWKWRHS</sequence>
<dbReference type="GO" id="GO:0042910">
    <property type="term" value="F:xenobiotic transmembrane transporter activity"/>
    <property type="evidence" value="ECO:0007669"/>
    <property type="project" value="TreeGrafter"/>
</dbReference>
<feature type="transmembrane region" description="Helical" evidence="1">
    <location>
        <begin position="376"/>
        <end position="396"/>
    </location>
</feature>
<feature type="transmembrane region" description="Helical" evidence="1">
    <location>
        <begin position="453"/>
        <end position="474"/>
    </location>
</feature>
<feature type="transmembrane region" description="Helical" evidence="1">
    <location>
        <begin position="954"/>
        <end position="974"/>
    </location>
</feature>
<protein>
    <submittedName>
        <fullName evidence="2">Multidrug transporter MdtC</fullName>
    </submittedName>
</protein>
<keyword evidence="1" id="KW-0812">Transmembrane</keyword>
<dbReference type="PRINTS" id="PR00702">
    <property type="entry name" value="ACRIFLAVINRP"/>
</dbReference>
<feature type="transmembrane region" description="Helical" evidence="1">
    <location>
        <begin position="1051"/>
        <end position="1078"/>
    </location>
</feature>
<gene>
    <name evidence="2" type="primary">mdtC_1</name>
    <name evidence="2" type="ORF">NCTC11370_01336</name>
</gene>
<dbReference type="Gene3D" id="1.20.1640.10">
    <property type="entry name" value="Multidrug efflux transporter AcrB transmembrane domain"/>
    <property type="match status" value="2"/>
</dbReference>
<dbReference type="AlphaFoldDB" id="A0A377G9T4"/>
<dbReference type="InterPro" id="IPR001036">
    <property type="entry name" value="Acrflvin-R"/>
</dbReference>
<dbReference type="SUPFAM" id="SSF82693">
    <property type="entry name" value="Multidrug efflux transporter AcrB pore domain, PN1, PN2, PC1 and PC2 subdomains"/>
    <property type="match status" value="3"/>
</dbReference>
<dbReference type="Proteomes" id="UP000254554">
    <property type="component" value="Unassembled WGS sequence"/>
</dbReference>
<evidence type="ECO:0000256" key="1">
    <source>
        <dbReference type="SAM" id="Phobius"/>
    </source>
</evidence>
<proteinExistence type="predicted"/>
<dbReference type="Gene3D" id="3.30.70.1430">
    <property type="entry name" value="Multidrug efflux transporter AcrB pore domain"/>
    <property type="match status" value="2"/>
</dbReference>
<dbReference type="SUPFAM" id="SSF82714">
    <property type="entry name" value="Multidrug efflux transporter AcrB TolC docking domain, DN and DC subdomains"/>
    <property type="match status" value="1"/>
</dbReference>
<feature type="transmembrane region" description="Helical" evidence="1">
    <location>
        <begin position="980"/>
        <end position="1005"/>
    </location>
</feature>
<dbReference type="GO" id="GO:0005886">
    <property type="term" value="C:plasma membrane"/>
    <property type="evidence" value="ECO:0007669"/>
    <property type="project" value="TreeGrafter"/>
</dbReference>
<feature type="transmembrane region" description="Helical" evidence="1">
    <location>
        <begin position="549"/>
        <end position="568"/>
    </location>
</feature>